<keyword evidence="1" id="KW-1133">Transmembrane helix</keyword>
<keyword evidence="1" id="KW-0472">Membrane</keyword>
<accession>A0A521F4V7</accession>
<gene>
    <name evidence="2" type="ORF">SAMN06265348_11069</name>
</gene>
<dbReference type="Proteomes" id="UP000320300">
    <property type="component" value="Unassembled WGS sequence"/>
</dbReference>
<proteinExistence type="predicted"/>
<reference evidence="2 3" key="1">
    <citation type="submission" date="2017-05" db="EMBL/GenBank/DDBJ databases">
        <authorList>
            <person name="Varghese N."/>
            <person name="Submissions S."/>
        </authorList>
    </citation>
    <scope>NUCLEOTIDE SEQUENCE [LARGE SCALE GENOMIC DNA]</scope>
    <source>
        <strain evidence="2 3">DSM 19036</strain>
    </source>
</reference>
<evidence type="ECO:0000256" key="1">
    <source>
        <dbReference type="SAM" id="Phobius"/>
    </source>
</evidence>
<sequence>MKEGVQKTPSFFILENHIISAFLQYSILAAIFNFHWHFEHFRQNYVELQCKHKIHTEYRNHIWYRCLNF</sequence>
<protein>
    <submittedName>
        <fullName evidence="2">Uncharacterized protein</fullName>
    </submittedName>
</protein>
<dbReference type="AlphaFoldDB" id="A0A521F4V7"/>
<dbReference type="EMBL" id="FXTN01000010">
    <property type="protein sequence ID" value="SMO90540.1"/>
    <property type="molecule type" value="Genomic_DNA"/>
</dbReference>
<keyword evidence="1" id="KW-0812">Transmembrane</keyword>
<evidence type="ECO:0000313" key="2">
    <source>
        <dbReference type="EMBL" id="SMO90540.1"/>
    </source>
</evidence>
<feature type="transmembrane region" description="Helical" evidence="1">
    <location>
        <begin position="12"/>
        <end position="36"/>
    </location>
</feature>
<name>A0A521F4V7_9SPHI</name>
<keyword evidence="3" id="KW-1185">Reference proteome</keyword>
<evidence type="ECO:0000313" key="3">
    <source>
        <dbReference type="Proteomes" id="UP000320300"/>
    </source>
</evidence>
<organism evidence="2 3">
    <name type="scientific">Pedobacter westerhofensis</name>
    <dbReference type="NCBI Taxonomy" id="425512"/>
    <lineage>
        <taxon>Bacteria</taxon>
        <taxon>Pseudomonadati</taxon>
        <taxon>Bacteroidota</taxon>
        <taxon>Sphingobacteriia</taxon>
        <taxon>Sphingobacteriales</taxon>
        <taxon>Sphingobacteriaceae</taxon>
        <taxon>Pedobacter</taxon>
    </lineage>
</organism>